<dbReference type="KEGG" id="pki:111838294"/>
<keyword evidence="1" id="KW-0472">Membrane</keyword>
<dbReference type="GeneTree" id="ENSGT01010000222294"/>
<dbReference type="InterPro" id="IPR003599">
    <property type="entry name" value="Ig_sub"/>
</dbReference>
<dbReference type="InterPro" id="IPR036179">
    <property type="entry name" value="Ig-like_dom_sf"/>
</dbReference>
<dbReference type="Pfam" id="PF07686">
    <property type="entry name" value="V-set"/>
    <property type="match status" value="1"/>
</dbReference>
<dbReference type="SMART" id="SM00409">
    <property type="entry name" value="IG"/>
    <property type="match status" value="5"/>
</dbReference>
<keyword evidence="5" id="KW-1185">Reference proteome</keyword>
<evidence type="ECO:0000313" key="5">
    <source>
        <dbReference type="Proteomes" id="UP000261540"/>
    </source>
</evidence>
<dbReference type="PANTHER" id="PTHR46013:SF8">
    <property type="entry name" value="B-CELL RECEPTOR CD22-RELATED"/>
    <property type="match status" value="1"/>
</dbReference>
<reference evidence="4" key="1">
    <citation type="submission" date="2025-08" db="UniProtKB">
        <authorList>
            <consortium name="Ensembl"/>
        </authorList>
    </citation>
    <scope>IDENTIFICATION</scope>
</reference>
<feature type="signal peptide" evidence="2">
    <location>
        <begin position="1"/>
        <end position="24"/>
    </location>
</feature>
<evidence type="ECO:0000259" key="3">
    <source>
        <dbReference type="PROSITE" id="PS50835"/>
    </source>
</evidence>
<dbReference type="OrthoDB" id="6250964at2759"/>
<organism evidence="4 5">
    <name type="scientific">Paramormyrops kingsleyae</name>
    <dbReference type="NCBI Taxonomy" id="1676925"/>
    <lineage>
        <taxon>Eukaryota</taxon>
        <taxon>Metazoa</taxon>
        <taxon>Chordata</taxon>
        <taxon>Craniata</taxon>
        <taxon>Vertebrata</taxon>
        <taxon>Euteleostomi</taxon>
        <taxon>Actinopterygii</taxon>
        <taxon>Neopterygii</taxon>
        <taxon>Teleostei</taxon>
        <taxon>Osteoglossocephala</taxon>
        <taxon>Osteoglossomorpha</taxon>
        <taxon>Osteoglossiformes</taxon>
        <taxon>Mormyridae</taxon>
        <taxon>Paramormyrops</taxon>
    </lineage>
</organism>
<dbReference type="PROSITE" id="PS50835">
    <property type="entry name" value="IG_LIKE"/>
    <property type="match status" value="4"/>
</dbReference>
<keyword evidence="1" id="KW-1133">Transmembrane helix</keyword>
<protein>
    <submittedName>
        <fullName evidence="4">B-cell receptor CD22-like</fullName>
    </submittedName>
</protein>
<dbReference type="Gene3D" id="2.60.40.10">
    <property type="entry name" value="Immunoglobulins"/>
    <property type="match status" value="5"/>
</dbReference>
<dbReference type="SMART" id="SM00408">
    <property type="entry name" value="IGc2"/>
    <property type="match status" value="4"/>
</dbReference>
<feature type="domain" description="Ig-like" evidence="3">
    <location>
        <begin position="317"/>
        <end position="402"/>
    </location>
</feature>
<accession>A0A3B3RVS1</accession>
<proteinExistence type="predicted"/>
<dbReference type="Pfam" id="PF13895">
    <property type="entry name" value="Ig_2"/>
    <property type="match status" value="1"/>
</dbReference>
<evidence type="ECO:0000256" key="1">
    <source>
        <dbReference type="SAM" id="Phobius"/>
    </source>
</evidence>
<dbReference type="InterPro" id="IPR013106">
    <property type="entry name" value="Ig_V-set"/>
</dbReference>
<name>A0A3B3RVS1_9TELE</name>
<dbReference type="Ensembl" id="ENSPKIT00000003278.1">
    <property type="protein sequence ID" value="ENSPKIP00000022609.1"/>
    <property type="gene ID" value="ENSPKIG00000006528.1"/>
</dbReference>
<reference evidence="4" key="2">
    <citation type="submission" date="2025-09" db="UniProtKB">
        <authorList>
            <consortium name="Ensembl"/>
        </authorList>
    </citation>
    <scope>IDENTIFICATION</scope>
</reference>
<keyword evidence="2" id="KW-0732">Signal</keyword>
<feature type="domain" description="Ig-like" evidence="3">
    <location>
        <begin position="227"/>
        <end position="314"/>
    </location>
</feature>
<dbReference type="InterPro" id="IPR003598">
    <property type="entry name" value="Ig_sub2"/>
</dbReference>
<sequence length="640" mass="71776">MGHSMMETTFFCIFTCTALSGVLGNKWWITMPTPDLCIWTSTTASLPCQYNYPYGYRVTKVMWYRVTADGKQEYAFHRDLNLVSPTYKGRTRYSNRSKSCLLEISNIRTTDNGEYHFRFETDHPKGKQTFTNSTFLSVTDLQVQVHPARAGNMFASGETVYLSCIATGCASRGTTFVLYRNATRLELSNPLTIYNFDQKHAGTYTCHAESSPSIQSLGIILSVGYPPRFTTVEISPQSTISEGSSVMLTCNSDADPAVETYSWFKDGDNWSLPDSFKPELHLWRVLPSDLGEYYCMTQNSLGREKSRPVLLNVTYAPRSTSVSINPPVDIMEGSSVTLNCNSNANPPVQNYSWFQIMGSKLYERGFSQNLAFTSVRAQDSGQYYCTVRNQHGQDTSFDRSLVILYTPKNTSVSIQPSGDIEAGCSVTLTCSSNANPTVENYTWFRINEADMWEIQSGPTYTISRITHREGGKYYCEASNRLGSHRSPVLLVQVRGRLKVIALVSAIGVSVGLITLTVFIMISKNMHVVENELAEDAQQVSSEQMDMFQGTMSKKFEMWKLQARDMLEEPENIFENTHPTIIPLKDVTPNSEGDEDISCVTVHFTRNLSQDRKVVLNPPLESAAEDTDVINPVLVRLTKGL</sequence>
<dbReference type="SUPFAM" id="SSF48726">
    <property type="entry name" value="Immunoglobulin"/>
    <property type="match status" value="5"/>
</dbReference>
<dbReference type="AlphaFoldDB" id="A0A3B3RVS1"/>
<evidence type="ECO:0000313" key="4">
    <source>
        <dbReference type="Ensembl" id="ENSPKIP00000022609.1"/>
    </source>
</evidence>
<feature type="domain" description="Ig-like" evidence="3">
    <location>
        <begin position="147"/>
        <end position="222"/>
    </location>
</feature>
<feature type="domain" description="Ig-like" evidence="3">
    <location>
        <begin position="407"/>
        <end position="491"/>
    </location>
</feature>
<feature type="chain" id="PRO_5017358925" evidence="2">
    <location>
        <begin position="25"/>
        <end position="640"/>
    </location>
</feature>
<evidence type="ECO:0000256" key="2">
    <source>
        <dbReference type="SAM" id="SignalP"/>
    </source>
</evidence>
<dbReference type="InterPro" id="IPR013783">
    <property type="entry name" value="Ig-like_fold"/>
</dbReference>
<dbReference type="PANTHER" id="PTHR46013">
    <property type="entry name" value="VASCULAR CELL ADHESION MOLECULE 1"/>
    <property type="match status" value="1"/>
</dbReference>
<feature type="transmembrane region" description="Helical" evidence="1">
    <location>
        <begin position="499"/>
        <end position="521"/>
    </location>
</feature>
<dbReference type="CDD" id="cd00096">
    <property type="entry name" value="Ig"/>
    <property type="match status" value="1"/>
</dbReference>
<keyword evidence="1" id="KW-0812">Transmembrane</keyword>
<dbReference type="Pfam" id="PF13927">
    <property type="entry name" value="Ig_3"/>
    <property type="match status" value="2"/>
</dbReference>
<dbReference type="Proteomes" id="UP000261540">
    <property type="component" value="Unplaced"/>
</dbReference>
<dbReference type="InterPro" id="IPR007110">
    <property type="entry name" value="Ig-like_dom"/>
</dbReference>